<keyword evidence="5" id="KW-1185">Reference proteome</keyword>
<dbReference type="InterPro" id="IPR051685">
    <property type="entry name" value="Ycf3/AcsC/BcsC/TPR_MFPF"/>
</dbReference>
<evidence type="ECO:0008006" key="6">
    <source>
        <dbReference type="Google" id="ProtNLM"/>
    </source>
</evidence>
<dbReference type="SMART" id="SM00028">
    <property type="entry name" value="TPR"/>
    <property type="match status" value="3"/>
</dbReference>
<feature type="repeat" description="TPR" evidence="3">
    <location>
        <begin position="90"/>
        <end position="123"/>
    </location>
</feature>
<evidence type="ECO:0000256" key="3">
    <source>
        <dbReference type="PROSITE-ProRule" id="PRU00339"/>
    </source>
</evidence>
<keyword evidence="1" id="KW-0677">Repeat</keyword>
<dbReference type="Pfam" id="PF13181">
    <property type="entry name" value="TPR_8"/>
    <property type="match status" value="1"/>
</dbReference>
<evidence type="ECO:0000313" key="5">
    <source>
        <dbReference type="Proteomes" id="UP000692954"/>
    </source>
</evidence>
<dbReference type="InterPro" id="IPR019734">
    <property type="entry name" value="TPR_rpt"/>
</dbReference>
<organism evidence="4 5">
    <name type="scientific">Paramecium sonneborni</name>
    <dbReference type="NCBI Taxonomy" id="65129"/>
    <lineage>
        <taxon>Eukaryota</taxon>
        <taxon>Sar</taxon>
        <taxon>Alveolata</taxon>
        <taxon>Ciliophora</taxon>
        <taxon>Intramacronucleata</taxon>
        <taxon>Oligohymenophorea</taxon>
        <taxon>Peniculida</taxon>
        <taxon>Parameciidae</taxon>
        <taxon>Paramecium</taxon>
    </lineage>
</organism>
<name>A0A8S1REI1_9CILI</name>
<dbReference type="PANTHER" id="PTHR44943:SF4">
    <property type="entry name" value="TPR REPEAT-CONTAINING PROTEIN MJ0798"/>
    <property type="match status" value="1"/>
</dbReference>
<comment type="caution">
    <text evidence="4">The sequence shown here is derived from an EMBL/GenBank/DDBJ whole genome shotgun (WGS) entry which is preliminary data.</text>
</comment>
<dbReference type="AlphaFoldDB" id="A0A8S1REI1"/>
<dbReference type="Proteomes" id="UP000692954">
    <property type="component" value="Unassembled WGS sequence"/>
</dbReference>
<dbReference type="EMBL" id="CAJJDN010000159">
    <property type="protein sequence ID" value="CAD8125410.1"/>
    <property type="molecule type" value="Genomic_DNA"/>
</dbReference>
<reference evidence="4" key="1">
    <citation type="submission" date="2021-01" db="EMBL/GenBank/DDBJ databases">
        <authorList>
            <consortium name="Genoscope - CEA"/>
            <person name="William W."/>
        </authorList>
    </citation>
    <scope>NUCLEOTIDE SEQUENCE</scope>
</reference>
<evidence type="ECO:0000313" key="4">
    <source>
        <dbReference type="EMBL" id="CAD8125410.1"/>
    </source>
</evidence>
<dbReference type="OrthoDB" id="2423701at2759"/>
<evidence type="ECO:0000256" key="1">
    <source>
        <dbReference type="ARBA" id="ARBA00022737"/>
    </source>
</evidence>
<dbReference type="PROSITE" id="PS50005">
    <property type="entry name" value="TPR"/>
    <property type="match status" value="1"/>
</dbReference>
<proteinExistence type="predicted"/>
<gene>
    <name evidence="4" type="ORF">PSON_ATCC_30995.1.T1590005</name>
</gene>
<keyword evidence="2 3" id="KW-0802">TPR repeat</keyword>
<sequence>MQRFEEALEQSNFSTQINPEFNLGYKIKADALIMMNRYIEALEVLKISIQLNREDVVSYNNIAMVLSRLNRCEEALIYIDTSIHINPTLSILYLNKGLILLNLNRLEEALDCINQSLIMDPQQNTLSTTKALILTIMGHYEQALQELNKIPASDENNKVSGKIYKMNQFSAYFNKKNIKKPQFLWIQLLTKIQVILIIIIPKDKYYHVYTNGKKHCFILIQQYNLILKITSYFKIKPMLQKCQIVLKKHQIFQIFQLRIILKNMFYITKELLLYQN</sequence>
<dbReference type="PANTHER" id="PTHR44943">
    <property type="entry name" value="CELLULOSE SYNTHASE OPERON PROTEIN C"/>
    <property type="match status" value="1"/>
</dbReference>
<accession>A0A8S1REI1</accession>
<protein>
    <recommendedName>
        <fullName evidence="6">Tetratricopeptide repeat protein</fullName>
    </recommendedName>
</protein>
<evidence type="ECO:0000256" key="2">
    <source>
        <dbReference type="ARBA" id="ARBA00022803"/>
    </source>
</evidence>